<protein>
    <recommendedName>
        <fullName evidence="6">FAM234A/B beta-propeller domain-containing protein</fullName>
    </recommendedName>
</protein>
<comment type="subcellular location">
    <subcellularLocation>
        <location evidence="1">Membrane</location>
        <topology evidence="1">Single-pass membrane protein</topology>
    </subcellularLocation>
</comment>
<dbReference type="EMBL" id="GEDC01003966">
    <property type="protein sequence ID" value="JAS33332.1"/>
    <property type="molecule type" value="Transcribed_RNA"/>
</dbReference>
<sequence>MASYVGVNNKLAVKDSFDEEDVSDDVDDEVFIRDGKNGFKVDEERGVKRPLMAPRRKFKTNNQFHSDICKKPPCKIFCISFYYAFITIVSLTTLFGVVSILVIFVDVSSLPLERIQLWSVGSKNYDKSIIPCTDMKPNDVWVRSFPKLTSEAAFKLNDVNKDDVLDIIIGHGSVVDDVGVPDDMCKSFPQKGPPCFGGVLALDGETGNTIWQHWTRRIVLSIDCSTDINNDKINDCLYSGMGGMLGIVQGKDGTPIWELPKPGYEETVDVYFAQFVEDVDGDDVPDVLASHTSSENILHGHLLLLSGKTGHTLSFANTPGEKEFILSSPQILVPPDSQNIVVFATGNVDSDEGGLYAVPLFHLTAANISENRKITKGAILAPPVLVDLSGDGTEDIVVTSDNKVIVLDGITLKEIWNSTSLSLNTDSMQLLNSPTPGYFNDDDVPDLLVTYLAGNTFPEYYYSQTTVLDGKTGHSLLDSPPIHSGIVDAPGITLSYTGIGNDVFLFWVAVCTGHEDSQEKFSFLKGTDLKLKPKADLCKLRFNSSLEMKLYALNQHIEPPGMLLYSTVARWSIEHNNSNLDTENLYGSRMGSSWSRTSLHGTSNFHHKGDSVQHLKSSHLPLYPSQTNYQQASQESELHPTNSFERHPNYKHSHNWRPQEPVEVLDRLGERRYPNSGLYDGLSFDTIPDSENIYPQEVEENLGDSYKLHLNPGRDERANLKIKMKRNTKKQSSQSIPRIVSPATLVPPLGTSKGIDIVFASHWLPAAANVKVKLPKDEDCINEKIKQTPVSPDNKQLFDEIEAIAEEECLFYRGVSRLPIETISKEPLQLTVYRLNLDCSCELKQSNEECTRALPFHHQSWPNRGSNVYFKKRYSFI</sequence>
<reference evidence="7" key="1">
    <citation type="submission" date="2015-12" db="EMBL/GenBank/DDBJ databases">
        <title>De novo transcriptome assembly of four potential Pierce s Disease insect vectors from Arizona vineyards.</title>
        <authorList>
            <person name="Tassone E.E."/>
        </authorList>
    </citation>
    <scope>NUCLEOTIDE SEQUENCE</scope>
</reference>
<dbReference type="Pfam" id="PF23727">
    <property type="entry name" value="Beta-prop_FAM234A_B"/>
    <property type="match status" value="1"/>
</dbReference>
<keyword evidence="2 5" id="KW-0812">Transmembrane</keyword>
<evidence type="ECO:0000256" key="2">
    <source>
        <dbReference type="ARBA" id="ARBA00022692"/>
    </source>
</evidence>
<dbReference type="InterPro" id="IPR045232">
    <property type="entry name" value="FAM234"/>
</dbReference>
<name>A0A1B6CYY0_9HEMI</name>
<evidence type="ECO:0000256" key="5">
    <source>
        <dbReference type="SAM" id="Phobius"/>
    </source>
</evidence>
<keyword evidence="4 5" id="KW-0472">Membrane</keyword>
<dbReference type="SUPFAM" id="SSF69318">
    <property type="entry name" value="Integrin alpha N-terminal domain"/>
    <property type="match status" value="1"/>
</dbReference>
<accession>A0A1B6CYY0</accession>
<evidence type="ECO:0000256" key="1">
    <source>
        <dbReference type="ARBA" id="ARBA00004167"/>
    </source>
</evidence>
<dbReference type="Gene3D" id="2.130.10.10">
    <property type="entry name" value="YVTN repeat-like/Quinoprotein amine dehydrogenase"/>
    <property type="match status" value="1"/>
</dbReference>
<feature type="domain" description="FAM234A/B beta-propeller" evidence="6">
    <location>
        <begin position="141"/>
        <end position="515"/>
    </location>
</feature>
<evidence type="ECO:0000313" key="7">
    <source>
        <dbReference type="EMBL" id="JAS18679.1"/>
    </source>
</evidence>
<dbReference type="PANTHER" id="PTHR21419:SF30">
    <property type="entry name" value="IG-LIKE DOMAIN-CONTAINING PROTEIN"/>
    <property type="match status" value="1"/>
</dbReference>
<dbReference type="InterPro" id="IPR028994">
    <property type="entry name" value="Integrin_alpha_N"/>
</dbReference>
<proteinExistence type="predicted"/>
<dbReference type="GO" id="GO:0016020">
    <property type="term" value="C:membrane"/>
    <property type="evidence" value="ECO:0007669"/>
    <property type="project" value="UniProtKB-SubCell"/>
</dbReference>
<evidence type="ECO:0000256" key="3">
    <source>
        <dbReference type="ARBA" id="ARBA00022989"/>
    </source>
</evidence>
<dbReference type="EMBL" id="GEDC01018619">
    <property type="protein sequence ID" value="JAS18679.1"/>
    <property type="molecule type" value="Transcribed_RNA"/>
</dbReference>
<evidence type="ECO:0000256" key="4">
    <source>
        <dbReference type="ARBA" id="ARBA00023136"/>
    </source>
</evidence>
<dbReference type="AlphaFoldDB" id="A0A1B6CYY0"/>
<evidence type="ECO:0000259" key="6">
    <source>
        <dbReference type="Pfam" id="PF23727"/>
    </source>
</evidence>
<feature type="transmembrane region" description="Helical" evidence="5">
    <location>
        <begin position="81"/>
        <end position="105"/>
    </location>
</feature>
<organism evidence="7">
    <name type="scientific">Clastoptera arizonana</name>
    <name type="common">Arizona spittle bug</name>
    <dbReference type="NCBI Taxonomy" id="38151"/>
    <lineage>
        <taxon>Eukaryota</taxon>
        <taxon>Metazoa</taxon>
        <taxon>Ecdysozoa</taxon>
        <taxon>Arthropoda</taxon>
        <taxon>Hexapoda</taxon>
        <taxon>Insecta</taxon>
        <taxon>Pterygota</taxon>
        <taxon>Neoptera</taxon>
        <taxon>Paraneoptera</taxon>
        <taxon>Hemiptera</taxon>
        <taxon>Auchenorrhyncha</taxon>
        <taxon>Cercopoidea</taxon>
        <taxon>Clastopteridae</taxon>
        <taxon>Clastoptera</taxon>
    </lineage>
</organism>
<keyword evidence="3 5" id="KW-1133">Transmembrane helix</keyword>
<dbReference type="InterPro" id="IPR015943">
    <property type="entry name" value="WD40/YVTN_repeat-like_dom_sf"/>
</dbReference>
<dbReference type="PANTHER" id="PTHR21419">
    <property type="match status" value="1"/>
</dbReference>
<gene>
    <name evidence="7" type="ORF">g.18403</name>
    <name evidence="8" type="ORF">g.18405</name>
</gene>
<dbReference type="InterPro" id="IPR055409">
    <property type="entry name" value="Beta-prop_FAM234A_B"/>
</dbReference>
<evidence type="ECO:0000313" key="8">
    <source>
        <dbReference type="EMBL" id="JAS33332.1"/>
    </source>
</evidence>